<dbReference type="InterPro" id="IPR043850">
    <property type="entry name" value="DUF5812"/>
</dbReference>
<accession>A0ABD6BTW4</accession>
<reference evidence="2 3" key="1">
    <citation type="journal article" date="2019" name="Int. J. Syst. Evol. Microbiol.">
        <title>The Global Catalogue of Microorganisms (GCM) 10K type strain sequencing project: providing services to taxonomists for standard genome sequencing and annotation.</title>
        <authorList>
            <consortium name="The Broad Institute Genomics Platform"/>
            <consortium name="The Broad Institute Genome Sequencing Center for Infectious Disease"/>
            <person name="Wu L."/>
            <person name="Ma J."/>
        </authorList>
    </citation>
    <scope>NUCLEOTIDE SEQUENCE [LARGE SCALE GENOMIC DNA]</scope>
    <source>
        <strain evidence="2 3">CGMCC 1.12859</strain>
    </source>
</reference>
<dbReference type="Pfam" id="PF19129">
    <property type="entry name" value="DUF5812"/>
    <property type="match status" value="1"/>
</dbReference>
<dbReference type="EMBL" id="JBHUCZ010000010">
    <property type="protein sequence ID" value="MFD1568130.1"/>
    <property type="molecule type" value="Genomic_DNA"/>
</dbReference>
<gene>
    <name evidence="2" type="ORF">ACFSAU_11555</name>
</gene>
<sequence>MSDTIDGASEGVFLVTHADDDSAVLRDVERGQVHTLSSNPGLSVDDAVEGVVAPEPPLEVTAELVEVEERRSLSIRASEEPPTKQEREIAADQPVGELTRTERAGIGELHIITVPEEQTEAAVEDVLEDREATLGRAARLGVNRVEIRSEPGVVSVRYLP</sequence>
<proteinExistence type="predicted"/>
<feature type="region of interest" description="Disordered" evidence="1">
    <location>
        <begin position="71"/>
        <end position="99"/>
    </location>
</feature>
<dbReference type="AlphaFoldDB" id="A0ABD6BTW4"/>
<evidence type="ECO:0000313" key="2">
    <source>
        <dbReference type="EMBL" id="MFD1568130.1"/>
    </source>
</evidence>
<evidence type="ECO:0000313" key="3">
    <source>
        <dbReference type="Proteomes" id="UP001597139"/>
    </source>
</evidence>
<keyword evidence="3" id="KW-1185">Reference proteome</keyword>
<protein>
    <submittedName>
        <fullName evidence="2">DUF5812 family protein</fullName>
    </submittedName>
</protein>
<comment type="caution">
    <text evidence="2">The sequence shown here is derived from an EMBL/GenBank/DDBJ whole genome shotgun (WGS) entry which is preliminary data.</text>
</comment>
<name>A0ABD6BTW4_9EURY</name>
<feature type="compositionally biased region" description="Basic and acidic residues" evidence="1">
    <location>
        <begin position="71"/>
        <end position="90"/>
    </location>
</feature>
<dbReference type="RefSeq" id="WP_267647890.1">
    <property type="nucleotide sequence ID" value="NZ_JANHGR010000002.1"/>
</dbReference>
<evidence type="ECO:0000256" key="1">
    <source>
        <dbReference type="SAM" id="MobiDB-lite"/>
    </source>
</evidence>
<dbReference type="Proteomes" id="UP001597139">
    <property type="component" value="Unassembled WGS sequence"/>
</dbReference>
<organism evidence="2 3">
    <name type="scientific">Halolamina litorea</name>
    <dbReference type="NCBI Taxonomy" id="1515593"/>
    <lineage>
        <taxon>Archaea</taxon>
        <taxon>Methanobacteriati</taxon>
        <taxon>Methanobacteriota</taxon>
        <taxon>Stenosarchaea group</taxon>
        <taxon>Halobacteria</taxon>
        <taxon>Halobacteriales</taxon>
        <taxon>Haloferacaceae</taxon>
    </lineage>
</organism>